<dbReference type="AlphaFoldDB" id="A0A0B5QCA4"/>
<evidence type="ECO:0000313" key="3">
    <source>
        <dbReference type="Proteomes" id="UP000031866"/>
    </source>
</evidence>
<gene>
    <name evidence="2" type="ORF">LF65_01972</name>
</gene>
<organism evidence="2 3">
    <name type="scientific">Clostridium beijerinckii</name>
    <name type="common">Clostridium MP</name>
    <dbReference type="NCBI Taxonomy" id="1520"/>
    <lineage>
        <taxon>Bacteria</taxon>
        <taxon>Bacillati</taxon>
        <taxon>Bacillota</taxon>
        <taxon>Clostridia</taxon>
        <taxon>Eubacteriales</taxon>
        <taxon>Clostridiaceae</taxon>
        <taxon>Clostridium</taxon>
    </lineage>
</organism>
<protein>
    <submittedName>
        <fullName evidence="2">Uncharacterized protein</fullName>
    </submittedName>
</protein>
<dbReference type="OrthoDB" id="2082421at2"/>
<keyword evidence="1" id="KW-0472">Membrane</keyword>
<dbReference type="STRING" id="1520.LF65_01972"/>
<keyword evidence="1" id="KW-0812">Transmembrane</keyword>
<feature type="transmembrane region" description="Helical" evidence="1">
    <location>
        <begin position="67"/>
        <end position="89"/>
    </location>
</feature>
<dbReference type="RefSeq" id="WP_041895845.1">
    <property type="nucleotide sequence ID" value="NZ_CP010086.2"/>
</dbReference>
<accession>A0A0B5QCA4</accession>
<proteinExistence type="predicted"/>
<evidence type="ECO:0000313" key="2">
    <source>
        <dbReference type="EMBL" id="AJG98570.1"/>
    </source>
</evidence>
<evidence type="ECO:0000256" key="1">
    <source>
        <dbReference type="SAM" id="Phobius"/>
    </source>
</evidence>
<sequence>MEKIDFAKSEEYYFTIYQNDITRDEYKNSIIRLKKFTNLTYIDYHHELVNEIVDLNKVRDIDETDRGILASILESFYGASFILVLYNIWQRLNVLWLNTELHNEIFQLSYTAKENRWTIE</sequence>
<dbReference type="EMBL" id="CP010086">
    <property type="protein sequence ID" value="AJG98570.1"/>
    <property type="molecule type" value="Genomic_DNA"/>
</dbReference>
<dbReference type="KEGG" id="cbei:LF65_01972"/>
<dbReference type="Proteomes" id="UP000031866">
    <property type="component" value="Chromosome"/>
</dbReference>
<keyword evidence="1" id="KW-1133">Transmembrane helix</keyword>
<name>A0A0B5QCA4_CLOBE</name>
<reference evidence="3" key="1">
    <citation type="submission" date="2014-12" db="EMBL/GenBank/DDBJ databases">
        <title>Genome sequence of Clostridium beijerinckii strain 59B.</title>
        <authorList>
            <person name="Little G.T."/>
            <person name="Minton N.P."/>
        </authorList>
    </citation>
    <scope>NUCLEOTIDE SEQUENCE [LARGE SCALE GENOMIC DNA]</scope>
    <source>
        <strain evidence="3">59B</strain>
    </source>
</reference>